<dbReference type="OrthoDB" id="9811532at2"/>
<accession>A0A517NY63</accession>
<dbReference type="PROSITE" id="PS50889">
    <property type="entry name" value="S4"/>
    <property type="match status" value="1"/>
</dbReference>
<keyword evidence="4" id="KW-1185">Reference proteome</keyword>
<dbReference type="Gene3D" id="3.10.290.10">
    <property type="entry name" value="RNA-binding S4 domain"/>
    <property type="match status" value="1"/>
</dbReference>
<gene>
    <name evidence="3" type="ORF">K239x_40640</name>
</gene>
<dbReference type="GO" id="GO:0003723">
    <property type="term" value="F:RNA binding"/>
    <property type="evidence" value="ECO:0007669"/>
    <property type="project" value="UniProtKB-KW"/>
</dbReference>
<dbReference type="CDD" id="cd00165">
    <property type="entry name" value="S4"/>
    <property type="match status" value="1"/>
</dbReference>
<evidence type="ECO:0000313" key="3">
    <source>
        <dbReference type="EMBL" id="QDT12056.1"/>
    </source>
</evidence>
<dbReference type="Pfam" id="PF13275">
    <property type="entry name" value="S4_2"/>
    <property type="match status" value="1"/>
</dbReference>
<proteinExistence type="predicted"/>
<keyword evidence="1" id="KW-0694">RNA-binding</keyword>
<feature type="region of interest" description="Disordered" evidence="2">
    <location>
        <begin position="1"/>
        <end position="22"/>
    </location>
</feature>
<evidence type="ECO:0000313" key="4">
    <source>
        <dbReference type="Proteomes" id="UP000319817"/>
    </source>
</evidence>
<dbReference type="SUPFAM" id="SSF55174">
    <property type="entry name" value="Alpha-L RNA-binding motif"/>
    <property type="match status" value="1"/>
</dbReference>
<feature type="compositionally biased region" description="Polar residues" evidence="2">
    <location>
        <begin position="1"/>
        <end position="12"/>
    </location>
</feature>
<dbReference type="Proteomes" id="UP000319817">
    <property type="component" value="Chromosome"/>
</dbReference>
<evidence type="ECO:0000256" key="1">
    <source>
        <dbReference type="PROSITE-ProRule" id="PRU00182"/>
    </source>
</evidence>
<reference evidence="3 4" key="1">
    <citation type="submission" date="2019-02" db="EMBL/GenBank/DDBJ databases">
        <title>Deep-cultivation of Planctomycetes and their phenomic and genomic characterization uncovers novel biology.</title>
        <authorList>
            <person name="Wiegand S."/>
            <person name="Jogler M."/>
            <person name="Boedeker C."/>
            <person name="Pinto D."/>
            <person name="Vollmers J."/>
            <person name="Rivas-Marin E."/>
            <person name="Kohn T."/>
            <person name="Peeters S.H."/>
            <person name="Heuer A."/>
            <person name="Rast P."/>
            <person name="Oberbeckmann S."/>
            <person name="Bunk B."/>
            <person name="Jeske O."/>
            <person name="Meyerdierks A."/>
            <person name="Storesund J.E."/>
            <person name="Kallscheuer N."/>
            <person name="Luecker S."/>
            <person name="Lage O.M."/>
            <person name="Pohl T."/>
            <person name="Merkel B.J."/>
            <person name="Hornburger P."/>
            <person name="Mueller R.-W."/>
            <person name="Bruemmer F."/>
            <person name="Labrenz M."/>
            <person name="Spormann A.M."/>
            <person name="Op den Camp H."/>
            <person name="Overmann J."/>
            <person name="Amann R."/>
            <person name="Jetten M.S.M."/>
            <person name="Mascher T."/>
            <person name="Medema M.H."/>
            <person name="Devos D.P."/>
            <person name="Kaster A.-K."/>
            <person name="Ovreas L."/>
            <person name="Rohde M."/>
            <person name="Galperin M.Y."/>
            <person name="Jogler C."/>
        </authorList>
    </citation>
    <scope>NUCLEOTIDE SEQUENCE [LARGE SCALE GENOMIC DNA]</scope>
    <source>
        <strain evidence="3 4">K23_9</strain>
    </source>
</reference>
<protein>
    <submittedName>
        <fullName evidence="3">Ribosome-associated protein</fullName>
    </submittedName>
</protein>
<dbReference type="InterPro" id="IPR036986">
    <property type="entry name" value="S4_RNA-bd_sf"/>
</dbReference>
<evidence type="ECO:0000256" key="2">
    <source>
        <dbReference type="SAM" id="MobiDB-lite"/>
    </source>
</evidence>
<organism evidence="3 4">
    <name type="scientific">Stieleria marina</name>
    <dbReference type="NCBI Taxonomy" id="1930275"/>
    <lineage>
        <taxon>Bacteria</taxon>
        <taxon>Pseudomonadati</taxon>
        <taxon>Planctomycetota</taxon>
        <taxon>Planctomycetia</taxon>
        <taxon>Pirellulales</taxon>
        <taxon>Pirellulaceae</taxon>
        <taxon>Stieleria</taxon>
    </lineage>
</organism>
<dbReference type="RefSeq" id="WP_145419788.1">
    <property type="nucleotide sequence ID" value="NZ_CP036526.1"/>
</dbReference>
<dbReference type="EMBL" id="CP036526">
    <property type="protein sequence ID" value="QDT12056.1"/>
    <property type="molecule type" value="Genomic_DNA"/>
</dbReference>
<sequence>MTESENPASDENPTPVDLSASKPSIIRLDDFLKRHGLVGTGGEAKIRIQTGEVTVNGEVETRRRKQLSPGDVVEAVGETITVTPDCFE</sequence>
<name>A0A517NY63_9BACT</name>
<dbReference type="AlphaFoldDB" id="A0A517NY63"/>